<dbReference type="InterPro" id="IPR050312">
    <property type="entry name" value="IolE/XylAMocC-like"/>
</dbReference>
<sequence>MKIALQLYSVRDCIQSGEDMRAVMKKIKAMGYEGVEFAGYAGLSPQEVKAALDEAGLVAVSSHEGVDRLEASLDEIMAYTLADGAKIIACSYSPTATEEDMARLERVMKAARAAAEPHGITLAYHNHSHEFEPLPDGVRPIDRIAGFCKLEPDTYWVYNSRVDPYQYLKDHAQDVALVHLKDGDENGNPCAIGEGKNDILGILRASAEIGVEWVVVENDDPTPDGLSDVQRSIEWIHHNYKG</sequence>
<dbReference type="EMBL" id="QLYR01000002">
    <property type="protein sequence ID" value="RAQ29686.1"/>
    <property type="molecule type" value="Genomic_DNA"/>
</dbReference>
<feature type="domain" description="Xylose isomerase-like TIM barrel" evidence="1">
    <location>
        <begin position="25"/>
        <end position="236"/>
    </location>
</feature>
<dbReference type="InterPro" id="IPR036237">
    <property type="entry name" value="Xyl_isomerase-like_sf"/>
</dbReference>
<organism evidence="2 3">
    <name type="scientific">Hydrogeniiclostridium mannosilyticum</name>
    <dbReference type="NCBI Taxonomy" id="2764322"/>
    <lineage>
        <taxon>Bacteria</taxon>
        <taxon>Bacillati</taxon>
        <taxon>Bacillota</taxon>
        <taxon>Clostridia</taxon>
        <taxon>Eubacteriales</taxon>
        <taxon>Acutalibacteraceae</taxon>
        <taxon>Hydrogeniiclostridium</taxon>
    </lineage>
</organism>
<dbReference type="Gene3D" id="3.20.20.150">
    <property type="entry name" value="Divalent-metal-dependent TIM barrel enzymes"/>
    <property type="match status" value="1"/>
</dbReference>
<dbReference type="RefSeq" id="WP_112332116.1">
    <property type="nucleotide sequence ID" value="NZ_QLYR01000002.1"/>
</dbReference>
<dbReference type="PANTHER" id="PTHR12110:SF41">
    <property type="entry name" value="INOSOSE DEHYDRATASE"/>
    <property type="match status" value="1"/>
</dbReference>
<comment type="caution">
    <text evidence="2">The sequence shown here is derived from an EMBL/GenBank/DDBJ whole genome shotgun (WGS) entry which is preliminary data.</text>
</comment>
<evidence type="ECO:0000259" key="1">
    <source>
        <dbReference type="Pfam" id="PF01261"/>
    </source>
</evidence>
<name>A0A328UDL3_9FIRM</name>
<dbReference type="AlphaFoldDB" id="A0A328UDL3"/>
<evidence type="ECO:0000313" key="2">
    <source>
        <dbReference type="EMBL" id="RAQ29686.1"/>
    </source>
</evidence>
<keyword evidence="2" id="KW-0413">Isomerase</keyword>
<keyword evidence="3" id="KW-1185">Reference proteome</keyword>
<dbReference type="GO" id="GO:0016853">
    <property type="term" value="F:isomerase activity"/>
    <property type="evidence" value="ECO:0007669"/>
    <property type="project" value="UniProtKB-KW"/>
</dbReference>
<accession>A0A328UDL3</accession>
<reference evidence="2 3" key="1">
    <citation type="submission" date="2018-06" db="EMBL/GenBank/DDBJ databases">
        <title>Noncontiguous genome sequence of Ruminococcaceae bacterium ASD2818.</title>
        <authorList>
            <person name="Chaplin A.V."/>
            <person name="Sokolova S.R."/>
            <person name="Kochetkova T.O."/>
            <person name="Goltsov A.Y."/>
            <person name="Trofimov D.Y."/>
            <person name="Efimov B.A."/>
        </authorList>
    </citation>
    <scope>NUCLEOTIDE SEQUENCE [LARGE SCALE GENOMIC DNA]</scope>
    <source>
        <strain evidence="2 3">ASD2818</strain>
    </source>
</reference>
<dbReference type="Proteomes" id="UP000249377">
    <property type="component" value="Unassembled WGS sequence"/>
</dbReference>
<dbReference type="InterPro" id="IPR013022">
    <property type="entry name" value="Xyl_isomerase-like_TIM-brl"/>
</dbReference>
<proteinExistence type="predicted"/>
<dbReference type="SUPFAM" id="SSF51658">
    <property type="entry name" value="Xylose isomerase-like"/>
    <property type="match status" value="1"/>
</dbReference>
<protein>
    <submittedName>
        <fullName evidence="2">Sugar phosphate isomerase/epimerase</fullName>
    </submittedName>
</protein>
<gene>
    <name evidence="2" type="ORF">DPQ25_05135</name>
</gene>
<evidence type="ECO:0000313" key="3">
    <source>
        <dbReference type="Proteomes" id="UP000249377"/>
    </source>
</evidence>
<dbReference type="PANTHER" id="PTHR12110">
    <property type="entry name" value="HYDROXYPYRUVATE ISOMERASE"/>
    <property type="match status" value="1"/>
</dbReference>
<dbReference type="Pfam" id="PF01261">
    <property type="entry name" value="AP_endonuc_2"/>
    <property type="match status" value="1"/>
</dbReference>